<dbReference type="GO" id="GO:0016887">
    <property type="term" value="F:ATP hydrolysis activity"/>
    <property type="evidence" value="ECO:0007669"/>
    <property type="project" value="InterPro"/>
</dbReference>
<dbReference type="InterPro" id="IPR039421">
    <property type="entry name" value="Type_1_exporter"/>
</dbReference>
<feature type="transmembrane region" description="Helical" evidence="7">
    <location>
        <begin position="55"/>
        <end position="75"/>
    </location>
</feature>
<evidence type="ECO:0000256" key="1">
    <source>
        <dbReference type="ARBA" id="ARBA00004651"/>
    </source>
</evidence>
<dbReference type="AlphaFoldDB" id="A0A7H9CLU4"/>
<dbReference type="GO" id="GO:0034040">
    <property type="term" value="F:ATPase-coupled lipid transmembrane transporter activity"/>
    <property type="evidence" value="ECO:0007669"/>
    <property type="project" value="TreeGrafter"/>
</dbReference>
<feature type="transmembrane region" description="Helical" evidence="7">
    <location>
        <begin position="155"/>
        <end position="171"/>
    </location>
</feature>
<feature type="transmembrane region" description="Helical" evidence="7">
    <location>
        <begin position="130"/>
        <end position="149"/>
    </location>
</feature>
<keyword evidence="6 7" id="KW-0472">Membrane</keyword>
<dbReference type="PANTHER" id="PTHR24221:SF248">
    <property type="entry name" value="ABC TRANSPORTER TRANSMEMBRANE REGION"/>
    <property type="match status" value="1"/>
</dbReference>
<dbReference type="Proteomes" id="UP000509414">
    <property type="component" value="Chromosome"/>
</dbReference>
<dbReference type="PROSITE" id="PS50929">
    <property type="entry name" value="ABC_TM1F"/>
    <property type="match status" value="1"/>
</dbReference>
<evidence type="ECO:0000259" key="8">
    <source>
        <dbReference type="PROSITE" id="PS50893"/>
    </source>
</evidence>
<dbReference type="SMART" id="SM00382">
    <property type="entry name" value="AAA"/>
    <property type="match status" value="1"/>
</dbReference>
<dbReference type="InterPro" id="IPR027417">
    <property type="entry name" value="P-loop_NTPase"/>
</dbReference>
<comment type="subcellular location">
    <subcellularLocation>
        <location evidence="1">Cell membrane</location>
        <topology evidence="1">Multi-pass membrane protein</topology>
    </subcellularLocation>
</comment>
<gene>
    <name evidence="10" type="primary">sapD</name>
    <name evidence="10" type="ORF">CINF_1294</name>
</gene>
<dbReference type="PROSITE" id="PS00211">
    <property type="entry name" value="ABC_TRANSPORTER_1"/>
    <property type="match status" value="1"/>
</dbReference>
<organism evidence="10 11">
    <name type="scientific">Candidatus Campylobacter infans</name>
    <dbReference type="NCBI Taxonomy" id="2561898"/>
    <lineage>
        <taxon>Bacteria</taxon>
        <taxon>Pseudomonadati</taxon>
        <taxon>Campylobacterota</taxon>
        <taxon>Epsilonproteobacteria</taxon>
        <taxon>Campylobacterales</taxon>
        <taxon>Campylobacteraceae</taxon>
        <taxon>Campylobacter</taxon>
    </lineage>
</organism>
<evidence type="ECO:0000256" key="5">
    <source>
        <dbReference type="ARBA" id="ARBA00022989"/>
    </source>
</evidence>
<name>A0A7H9CLU4_9BACT</name>
<keyword evidence="2 7" id="KW-0812">Transmembrane</keyword>
<dbReference type="EMBL" id="CP049075">
    <property type="protein sequence ID" value="QLI05779.1"/>
    <property type="molecule type" value="Genomic_DNA"/>
</dbReference>
<feature type="transmembrane region" description="Helical" evidence="7">
    <location>
        <begin position="17"/>
        <end position="35"/>
    </location>
</feature>
<dbReference type="Pfam" id="PF00664">
    <property type="entry name" value="ABC_membrane"/>
    <property type="match status" value="1"/>
</dbReference>
<dbReference type="InterPro" id="IPR003593">
    <property type="entry name" value="AAA+_ATPase"/>
</dbReference>
<dbReference type="RefSeq" id="WP_179974955.1">
    <property type="nucleotide sequence ID" value="NZ_CP049075.1"/>
</dbReference>
<dbReference type="GO" id="GO:0140359">
    <property type="term" value="F:ABC-type transporter activity"/>
    <property type="evidence" value="ECO:0007669"/>
    <property type="project" value="InterPro"/>
</dbReference>
<dbReference type="Pfam" id="PF00005">
    <property type="entry name" value="ABC_tran"/>
    <property type="match status" value="1"/>
</dbReference>
<dbReference type="GO" id="GO:0005886">
    <property type="term" value="C:plasma membrane"/>
    <property type="evidence" value="ECO:0007669"/>
    <property type="project" value="UniProtKB-SubCell"/>
</dbReference>
<dbReference type="InterPro" id="IPR036640">
    <property type="entry name" value="ABC1_TM_sf"/>
</dbReference>
<evidence type="ECO:0000256" key="2">
    <source>
        <dbReference type="ARBA" id="ARBA00022692"/>
    </source>
</evidence>
<evidence type="ECO:0000256" key="7">
    <source>
        <dbReference type="SAM" id="Phobius"/>
    </source>
</evidence>
<dbReference type="SUPFAM" id="SSF52540">
    <property type="entry name" value="P-loop containing nucleoside triphosphate hydrolases"/>
    <property type="match status" value="1"/>
</dbReference>
<proteinExistence type="predicted"/>
<evidence type="ECO:0000256" key="6">
    <source>
        <dbReference type="ARBA" id="ARBA00023136"/>
    </source>
</evidence>
<feature type="domain" description="ABC transmembrane type-1" evidence="9">
    <location>
        <begin position="21"/>
        <end position="296"/>
    </location>
</feature>
<keyword evidence="4" id="KW-0067">ATP-binding</keyword>
<dbReference type="Gene3D" id="3.40.50.300">
    <property type="entry name" value="P-loop containing nucleotide triphosphate hydrolases"/>
    <property type="match status" value="1"/>
</dbReference>
<dbReference type="InterPro" id="IPR003439">
    <property type="entry name" value="ABC_transporter-like_ATP-bd"/>
</dbReference>
<evidence type="ECO:0000313" key="11">
    <source>
        <dbReference type="Proteomes" id="UP000509414"/>
    </source>
</evidence>
<dbReference type="InterPro" id="IPR047957">
    <property type="entry name" value="ABC_AprD-like_6TM"/>
</dbReference>
<reference evidence="10 11" key="1">
    <citation type="submission" date="2020-02" db="EMBL/GenBank/DDBJ databases">
        <title>Complete genome sequence of the novel Campylobacter species Candidatus Campylobacter infans.</title>
        <authorList>
            <person name="Duim B."/>
            <person name="Zomer A."/>
            <person name="van der Graaf L."/>
            <person name="Wagenaar J."/>
        </authorList>
    </citation>
    <scope>NUCLEOTIDE SEQUENCE [LARGE SCALE GENOMIC DNA]</scope>
    <source>
        <strain evidence="10 11">19S00001</strain>
    </source>
</reference>
<dbReference type="KEGG" id="cinf:CINF_1294"/>
<dbReference type="PANTHER" id="PTHR24221">
    <property type="entry name" value="ATP-BINDING CASSETTE SUB-FAMILY B"/>
    <property type="match status" value="1"/>
</dbReference>
<dbReference type="Gene3D" id="1.20.1560.10">
    <property type="entry name" value="ABC transporter type 1, transmembrane domain"/>
    <property type="match status" value="1"/>
</dbReference>
<evidence type="ECO:0000256" key="3">
    <source>
        <dbReference type="ARBA" id="ARBA00022741"/>
    </source>
</evidence>
<accession>A0A7H9CLU4</accession>
<dbReference type="SUPFAM" id="SSF90123">
    <property type="entry name" value="ABC transporter transmembrane region"/>
    <property type="match status" value="1"/>
</dbReference>
<sequence>MIKTGELKQAIQKSKRCIIYAGVFSFFVNLLMLTPPLYMLQLYDRVVSSRSESTLFFLTLIVMILFAVMGIFEVLRSRILIIFANQLDMNLSDRIYDAIFKLSSRYPGRVSSQAMSDLNSIKQYMSTNGVFAFLDAPWLPIYVIILFLFHPWYGWFAIFSSIALFGVALLNEKATKDGLKKSNDTYKSAIRLIDTNLRNSEVINAMGMNEALKKHWRKRHDVFLESHSQASAQAGVYANISKSTRVASQSLMLGLGAYLVLTMEITPGMMIAGSILLGRALAPLDILIASWKQYKSTKDSYERLDKFLNDFPVERDKLTLPDPQGSIACESISLVPPNAKRPSLMGINLSLNAGDMCAIIGPSAAGKSSLARAILGIWPLAHGVVRIDGADINQYYSDALGQHVGYLPQDVELFEGTVAENIARFGEIDSKAVVEAAKAANVHDMILRLPDGYDTRLGIGGTSLSGGQRQRVALARALYKNPKIIVLDEPNASLDEEGERALHNSLMALKGKATILMITHKLNVLQSVDKIAVLNNGQLVYFGERDSILAKLGAVKPAQVADQTQTQKG</sequence>
<protein>
    <submittedName>
        <fullName evidence="10">Type I secretion system ATPase/permease, PrtD family</fullName>
    </submittedName>
</protein>
<keyword evidence="11" id="KW-1185">Reference proteome</keyword>
<evidence type="ECO:0000313" key="10">
    <source>
        <dbReference type="EMBL" id="QLI05779.1"/>
    </source>
</evidence>
<dbReference type="CDD" id="cd18586">
    <property type="entry name" value="ABC_6TM_PrtD_like"/>
    <property type="match status" value="1"/>
</dbReference>
<dbReference type="GO" id="GO:0030256">
    <property type="term" value="C:type I protein secretion system complex"/>
    <property type="evidence" value="ECO:0007669"/>
    <property type="project" value="InterPro"/>
</dbReference>
<feature type="domain" description="ABC transporter" evidence="8">
    <location>
        <begin position="327"/>
        <end position="561"/>
    </location>
</feature>
<dbReference type="CDD" id="cd03246">
    <property type="entry name" value="ABCC_Protease_Secretion"/>
    <property type="match status" value="1"/>
</dbReference>
<dbReference type="NCBIfam" id="TIGR01842">
    <property type="entry name" value="type_I_sec_PrtD"/>
    <property type="match status" value="1"/>
</dbReference>
<dbReference type="PROSITE" id="PS50893">
    <property type="entry name" value="ABC_TRANSPORTER_2"/>
    <property type="match status" value="1"/>
</dbReference>
<keyword evidence="5 7" id="KW-1133">Transmembrane helix</keyword>
<dbReference type="GO" id="GO:0005524">
    <property type="term" value="F:ATP binding"/>
    <property type="evidence" value="ECO:0007669"/>
    <property type="project" value="UniProtKB-KW"/>
</dbReference>
<dbReference type="InterPro" id="IPR011527">
    <property type="entry name" value="ABC1_TM_dom"/>
</dbReference>
<evidence type="ECO:0000259" key="9">
    <source>
        <dbReference type="PROSITE" id="PS50929"/>
    </source>
</evidence>
<dbReference type="InterPro" id="IPR010128">
    <property type="entry name" value="ATPase_T1SS_PrtD-like"/>
</dbReference>
<evidence type="ECO:0000256" key="4">
    <source>
        <dbReference type="ARBA" id="ARBA00022840"/>
    </source>
</evidence>
<keyword evidence="3" id="KW-0547">Nucleotide-binding</keyword>
<feature type="transmembrane region" description="Helical" evidence="7">
    <location>
        <begin position="251"/>
        <end position="277"/>
    </location>
</feature>
<dbReference type="GO" id="GO:0030253">
    <property type="term" value="P:protein secretion by the type I secretion system"/>
    <property type="evidence" value="ECO:0007669"/>
    <property type="project" value="InterPro"/>
</dbReference>
<dbReference type="InterPro" id="IPR017871">
    <property type="entry name" value="ABC_transporter-like_CS"/>
</dbReference>